<protein>
    <recommendedName>
        <fullName evidence="8">Glycerol kinase</fullName>
        <ecNumber evidence="8">2.7.1.30</ecNumber>
    </recommendedName>
    <alternativeName>
        <fullName evidence="8">ATP:glycerol 3-phosphotransferase</fullName>
    </alternativeName>
    <alternativeName>
        <fullName evidence="8">Glycerokinase</fullName>
        <shortName evidence="8">GK</shortName>
    </alternativeName>
</protein>
<comment type="function">
    <text evidence="8">Key enzyme in the regulation of glycerol uptake and metabolism. Catalyzes the phosphorylation of glycerol to yield sn-glycerol 3-phosphate.</text>
</comment>
<feature type="binding site" evidence="8">
    <location>
        <position position="137"/>
    </location>
    <ligand>
        <name>glycerol</name>
        <dbReference type="ChEBI" id="CHEBI:17754"/>
    </ligand>
</feature>
<evidence type="ECO:0000256" key="4">
    <source>
        <dbReference type="ARBA" id="ARBA00022741"/>
    </source>
</evidence>
<feature type="binding site" evidence="8">
    <location>
        <position position="248"/>
    </location>
    <ligand>
        <name>glycerol</name>
        <dbReference type="ChEBI" id="CHEBI:17754"/>
    </ligand>
</feature>
<dbReference type="PROSITE" id="PS00445">
    <property type="entry name" value="FGGY_KINASES_2"/>
    <property type="match status" value="1"/>
</dbReference>
<comment type="pathway">
    <text evidence="8">Polyol metabolism; glycerol degradation via glycerol kinase pathway; sn-glycerol 3-phosphate from glycerol: step 1/1.</text>
</comment>
<keyword evidence="8" id="KW-0479">Metal-binding</keyword>
<dbReference type="Proteomes" id="UP001589758">
    <property type="component" value="Unassembled WGS sequence"/>
</dbReference>
<feature type="binding site" evidence="8">
    <location>
        <position position="269"/>
    </location>
    <ligand>
        <name>ATP</name>
        <dbReference type="ChEBI" id="CHEBI:30616"/>
    </ligand>
</feature>
<feature type="binding site" evidence="8">
    <location>
        <position position="15"/>
    </location>
    <ligand>
        <name>ATP</name>
        <dbReference type="ChEBI" id="CHEBI:30616"/>
    </ligand>
</feature>
<feature type="binding site" evidence="8">
    <location>
        <position position="413"/>
    </location>
    <ligand>
        <name>ADP</name>
        <dbReference type="ChEBI" id="CHEBI:456216"/>
    </ligand>
</feature>
<name>A0ABV6C937_9GAMM</name>
<proteinExistence type="inferred from homology"/>
<feature type="binding site" evidence="8">
    <location>
        <position position="19"/>
    </location>
    <ligand>
        <name>ADP</name>
        <dbReference type="ChEBI" id="CHEBI:456216"/>
    </ligand>
</feature>
<feature type="binding site" evidence="8">
    <location>
        <position position="15"/>
    </location>
    <ligand>
        <name>sn-glycerol 3-phosphate</name>
        <dbReference type="ChEBI" id="CHEBI:57597"/>
    </ligand>
</feature>
<dbReference type="GO" id="GO:0004370">
    <property type="term" value="F:glycerol kinase activity"/>
    <property type="evidence" value="ECO:0007669"/>
    <property type="project" value="UniProtKB-EC"/>
</dbReference>
<feature type="binding site" evidence="8">
    <location>
        <position position="269"/>
    </location>
    <ligand>
        <name>ADP</name>
        <dbReference type="ChEBI" id="CHEBI:456216"/>
    </ligand>
</feature>
<feature type="binding site" evidence="8">
    <location>
        <position position="312"/>
    </location>
    <ligand>
        <name>ATP</name>
        <dbReference type="ChEBI" id="CHEBI:30616"/>
    </ligand>
</feature>
<keyword evidence="2 8" id="KW-0021">Allosteric enzyme</keyword>
<keyword evidence="4 8" id="KW-0547">Nucleotide-binding</keyword>
<dbReference type="EC" id="2.7.1.30" evidence="8"/>
<feature type="binding site" evidence="8">
    <location>
        <position position="86"/>
    </location>
    <ligand>
        <name>sn-glycerol 3-phosphate</name>
        <dbReference type="ChEBI" id="CHEBI:57597"/>
    </ligand>
</feature>
<feature type="binding site" evidence="8">
    <location>
        <position position="86"/>
    </location>
    <ligand>
        <name>glycerol</name>
        <dbReference type="ChEBI" id="CHEBI:17754"/>
    </ligand>
</feature>
<dbReference type="InterPro" id="IPR018485">
    <property type="entry name" value="FGGY_C"/>
</dbReference>
<dbReference type="PANTHER" id="PTHR10196:SF69">
    <property type="entry name" value="GLYCEROL KINASE"/>
    <property type="match status" value="1"/>
</dbReference>
<keyword evidence="6 8" id="KW-0319">Glycerol metabolism</keyword>
<keyword evidence="7 8" id="KW-0067">ATP-binding</keyword>
<reference evidence="12 13" key="1">
    <citation type="submission" date="2024-09" db="EMBL/GenBank/DDBJ databases">
        <authorList>
            <person name="Sun Q."/>
            <person name="Mori K."/>
        </authorList>
    </citation>
    <scope>NUCLEOTIDE SEQUENCE [LARGE SCALE GENOMIC DNA]</scope>
    <source>
        <strain evidence="12 13">CCM 8545</strain>
    </source>
</reference>
<sequence length="502" mass="55235">MSGIKKYIVALDQGTTSSRAIVFDHDANIIAVAQREFTQIYPKAGWIEHDPLEIWATQSAVLVEVLAKANITSDEIAGIGITNQRETTIVWDKETGKPIYNAIVWQCRRTAPICEALKNEGLEDYIKENTGLVVDPYFSGTKVRWILDNVEGAQDRAEKGELLFGTVDTWLVWKMTQGRKFVTDYTNASRTMLFNIHNLDWDAKLLAALNIPKSMLPEVKSSSEIYGQMNLGGKGGTRIPIAGIAGDQQAALFGQLCVEEGMAKNTYGTGCFLLMNTGKKPVNSSHGLLTTLAIGSKGEPNYALEGAVFVGGASIQWLRDELKLLTDAADSEYFAGKVKDTNGVYVVPAFTGLGAPYWDPYARGAIFGLTRGANRNHIIRATLESIAFQSRDLIEAMQADAGYRLKSLRVDGGAVVNKFLMQFQSNILGAVVEKPVMGEVTALGAAFLAGLAVGFWSDLDEVKSKAEIEKRYSPTFETTEREERYKGWKKAVERSRSWIDID</sequence>
<feature type="binding site" evidence="8">
    <location>
        <position position="312"/>
    </location>
    <ligand>
        <name>ADP</name>
        <dbReference type="ChEBI" id="CHEBI:456216"/>
    </ligand>
</feature>
<dbReference type="EMBL" id="JBHLXE010000051">
    <property type="protein sequence ID" value="MFC0179478.1"/>
    <property type="molecule type" value="Genomic_DNA"/>
</dbReference>
<comment type="activity regulation">
    <text evidence="8">Activity of this regulatory enzyme is affected by several metabolites. Allosterically and non-competitively inhibited by fructose 1,6-bisphosphate (FBP) and unphosphorylated phosphocarrier protein EIIA-Glc (III-Glc), an integral component of the bacterial phosphotransferase (PTS) system.</text>
</comment>
<evidence type="ECO:0000256" key="9">
    <source>
        <dbReference type="RuleBase" id="RU003733"/>
    </source>
</evidence>
<comment type="caution">
    <text evidence="12">The sequence shown here is derived from an EMBL/GenBank/DDBJ whole genome shotgun (WGS) entry which is preliminary data.</text>
</comment>
<accession>A0ABV6C937</accession>
<dbReference type="CDD" id="cd07786">
    <property type="entry name" value="FGGY_EcGK_like"/>
    <property type="match status" value="1"/>
</dbReference>
<feature type="binding site" evidence="8">
    <location>
        <position position="15"/>
    </location>
    <ligand>
        <name>ADP</name>
        <dbReference type="ChEBI" id="CHEBI:456216"/>
    </ligand>
</feature>
<dbReference type="InterPro" id="IPR018483">
    <property type="entry name" value="Carb_kinase_FGGY_CS"/>
</dbReference>
<feature type="binding site" evidence="8">
    <location>
        <position position="85"/>
    </location>
    <ligand>
        <name>sn-glycerol 3-phosphate</name>
        <dbReference type="ChEBI" id="CHEBI:57597"/>
    </ligand>
</feature>
<feature type="binding site" evidence="8">
    <location>
        <position position="247"/>
    </location>
    <ligand>
        <name>sn-glycerol 3-phosphate</name>
        <dbReference type="ChEBI" id="CHEBI:57597"/>
    </ligand>
</feature>
<dbReference type="Pfam" id="PF00370">
    <property type="entry name" value="FGGY_N"/>
    <property type="match status" value="1"/>
</dbReference>
<organism evidence="12 13">
    <name type="scientific">Thorsellia kenyensis</name>
    <dbReference type="NCBI Taxonomy" id="1549888"/>
    <lineage>
        <taxon>Bacteria</taxon>
        <taxon>Pseudomonadati</taxon>
        <taxon>Pseudomonadota</taxon>
        <taxon>Gammaproteobacteria</taxon>
        <taxon>Enterobacterales</taxon>
        <taxon>Thorselliaceae</taxon>
        <taxon>Thorsellia</taxon>
    </lineage>
</organism>
<dbReference type="Gene3D" id="3.30.420.40">
    <property type="match status" value="2"/>
</dbReference>
<feature type="binding site" evidence="8">
    <location>
        <position position="16"/>
    </location>
    <ligand>
        <name>ATP</name>
        <dbReference type="ChEBI" id="CHEBI:30616"/>
    </ligand>
</feature>
<dbReference type="PROSITE" id="PS00933">
    <property type="entry name" value="FGGY_KINASES_1"/>
    <property type="match status" value="1"/>
</dbReference>
<gene>
    <name evidence="8 12" type="primary">glpK</name>
    <name evidence="12" type="ORF">ACFFIT_05130</name>
</gene>
<evidence type="ECO:0000256" key="2">
    <source>
        <dbReference type="ARBA" id="ARBA00022533"/>
    </source>
</evidence>
<feature type="binding site" evidence="8">
    <location>
        <position position="85"/>
    </location>
    <ligand>
        <name>glycerol</name>
        <dbReference type="ChEBI" id="CHEBI:17754"/>
    </ligand>
</feature>
<evidence type="ECO:0000256" key="8">
    <source>
        <dbReference type="HAMAP-Rule" id="MF_00186"/>
    </source>
</evidence>
<dbReference type="PIRSF" id="PIRSF000538">
    <property type="entry name" value="GlpK"/>
    <property type="match status" value="1"/>
</dbReference>
<feature type="binding site" evidence="8">
    <location>
        <position position="480"/>
    </location>
    <ligand>
        <name>Zn(2+)</name>
        <dbReference type="ChEBI" id="CHEBI:29105"/>
        <note>ligand shared with EIIA-Glc</note>
    </ligand>
</feature>
<feature type="binding site" evidence="8">
    <location>
        <position position="413"/>
    </location>
    <ligand>
        <name>ATP</name>
        <dbReference type="ChEBI" id="CHEBI:30616"/>
    </ligand>
</feature>
<dbReference type="PANTHER" id="PTHR10196">
    <property type="entry name" value="SUGAR KINASE"/>
    <property type="match status" value="1"/>
</dbReference>
<comment type="catalytic activity">
    <reaction evidence="8">
        <text>glycerol + ATP = sn-glycerol 3-phosphate + ADP + H(+)</text>
        <dbReference type="Rhea" id="RHEA:21644"/>
        <dbReference type="ChEBI" id="CHEBI:15378"/>
        <dbReference type="ChEBI" id="CHEBI:17754"/>
        <dbReference type="ChEBI" id="CHEBI:30616"/>
        <dbReference type="ChEBI" id="CHEBI:57597"/>
        <dbReference type="ChEBI" id="CHEBI:456216"/>
        <dbReference type="EC" id="2.7.1.30"/>
    </reaction>
</comment>
<dbReference type="SUPFAM" id="SSF53067">
    <property type="entry name" value="Actin-like ATPase domain"/>
    <property type="match status" value="2"/>
</dbReference>
<dbReference type="Pfam" id="PF02782">
    <property type="entry name" value="FGGY_C"/>
    <property type="match status" value="1"/>
</dbReference>
<dbReference type="NCBIfam" id="NF000756">
    <property type="entry name" value="PRK00047.1"/>
    <property type="match status" value="1"/>
</dbReference>
<feature type="domain" description="Carbohydrate kinase FGGY N-terminal" evidence="10">
    <location>
        <begin position="7"/>
        <end position="254"/>
    </location>
</feature>
<feature type="binding site" evidence="8">
    <location>
        <position position="137"/>
    </location>
    <ligand>
        <name>sn-glycerol 3-phosphate</name>
        <dbReference type="ChEBI" id="CHEBI:57597"/>
    </ligand>
</feature>
<feature type="binding site" evidence="8">
    <location>
        <position position="316"/>
    </location>
    <ligand>
        <name>ATP</name>
        <dbReference type="ChEBI" id="CHEBI:30616"/>
    </ligand>
</feature>
<evidence type="ECO:0000259" key="11">
    <source>
        <dbReference type="Pfam" id="PF02782"/>
    </source>
</evidence>
<feature type="domain" description="Carbohydrate kinase FGGY C-terminal" evidence="11">
    <location>
        <begin position="264"/>
        <end position="452"/>
    </location>
</feature>
<feature type="binding site" evidence="8">
    <location>
        <position position="417"/>
    </location>
    <ligand>
        <name>ADP</name>
        <dbReference type="ChEBI" id="CHEBI:456216"/>
    </ligand>
</feature>
<evidence type="ECO:0000256" key="1">
    <source>
        <dbReference type="ARBA" id="ARBA00009156"/>
    </source>
</evidence>
<evidence type="ECO:0000256" key="5">
    <source>
        <dbReference type="ARBA" id="ARBA00022777"/>
    </source>
</evidence>
<keyword evidence="5 8" id="KW-0418">Kinase</keyword>
<dbReference type="NCBIfam" id="TIGR01311">
    <property type="entry name" value="glycerol_kin"/>
    <property type="match status" value="1"/>
</dbReference>
<feature type="binding site" evidence="8">
    <location>
        <position position="247"/>
    </location>
    <ligand>
        <name>glycerol</name>
        <dbReference type="ChEBI" id="CHEBI:17754"/>
    </ligand>
</feature>
<keyword evidence="3 8" id="KW-0808">Transferase</keyword>
<dbReference type="RefSeq" id="WP_385876582.1">
    <property type="nucleotide sequence ID" value="NZ_JBHLXE010000051.1"/>
</dbReference>
<evidence type="ECO:0000313" key="13">
    <source>
        <dbReference type="Proteomes" id="UP001589758"/>
    </source>
</evidence>
<comment type="subunit">
    <text evidence="8">Homotetramer and homodimer (in equilibrium). Heterodimer with EIIA-Glc. Binds 1 zinc ion per glycerol kinase EIIA-Glc dimer. The zinc ion is important for dimerization.</text>
</comment>
<feature type="binding site" evidence="8">
    <location>
        <position position="238"/>
    </location>
    <ligand>
        <name>beta-D-fructose 1,6-bisphosphate</name>
        <dbReference type="ChEBI" id="CHEBI:32966"/>
        <note>allosteric inhibitor</note>
    </ligand>
</feature>
<dbReference type="HAMAP" id="MF_00186">
    <property type="entry name" value="Glycerol_kin"/>
    <property type="match status" value="1"/>
</dbReference>
<evidence type="ECO:0000256" key="6">
    <source>
        <dbReference type="ARBA" id="ARBA00022798"/>
    </source>
</evidence>
<evidence type="ECO:0000256" key="3">
    <source>
        <dbReference type="ARBA" id="ARBA00022679"/>
    </source>
</evidence>
<comment type="similarity">
    <text evidence="1 8 9">Belongs to the FGGY kinase family.</text>
</comment>
<keyword evidence="13" id="KW-1185">Reference proteome</keyword>
<keyword evidence="8" id="KW-0862">Zinc</keyword>
<dbReference type="InterPro" id="IPR005999">
    <property type="entry name" value="Glycerol_kin"/>
</dbReference>
<dbReference type="InterPro" id="IPR043129">
    <property type="entry name" value="ATPase_NBD"/>
</dbReference>
<feature type="binding site" evidence="8">
    <location>
        <position position="236"/>
    </location>
    <ligand>
        <name>beta-D-fructose 1,6-bisphosphate</name>
        <dbReference type="ChEBI" id="CHEBI:32966"/>
        <note>allosteric inhibitor</note>
    </ligand>
</feature>
<evidence type="ECO:0000259" key="10">
    <source>
        <dbReference type="Pfam" id="PF00370"/>
    </source>
</evidence>
<dbReference type="InterPro" id="IPR018484">
    <property type="entry name" value="FGGY_N"/>
</dbReference>
<evidence type="ECO:0000313" key="12">
    <source>
        <dbReference type="EMBL" id="MFC0179478.1"/>
    </source>
</evidence>
<evidence type="ECO:0000256" key="7">
    <source>
        <dbReference type="ARBA" id="ARBA00022840"/>
    </source>
</evidence>
<dbReference type="InterPro" id="IPR000577">
    <property type="entry name" value="Carb_kinase_FGGY"/>
</dbReference>
<feature type="binding site" evidence="8">
    <location>
        <position position="17"/>
    </location>
    <ligand>
        <name>ATP</name>
        <dbReference type="ChEBI" id="CHEBI:30616"/>
    </ligand>
</feature>